<proteinExistence type="inferred from homology"/>
<comment type="subcellular location">
    <subcellularLocation>
        <location evidence="7">Endomembrane system</location>
        <topology evidence="7">Peripheral membrane protein</topology>
        <orientation evidence="7">Cytoplasmic side</orientation>
    </subcellularLocation>
</comment>
<protein>
    <recommendedName>
        <fullName evidence="3">AP-5 complex subunit mu-1</fullName>
    </recommendedName>
    <alternativeName>
        <fullName evidence="8">Adaptor-related protein complex 5 subunit mu-1</fullName>
    </alternativeName>
</protein>
<evidence type="ECO:0000256" key="7">
    <source>
        <dbReference type="ARBA" id="ARBA00029433"/>
    </source>
</evidence>
<dbReference type="KEGG" id="aqu:105315295"/>
<organism evidence="10 11">
    <name type="scientific">Amphimedon queenslandica</name>
    <name type="common">Sponge</name>
    <dbReference type="NCBI Taxonomy" id="400682"/>
    <lineage>
        <taxon>Eukaryota</taxon>
        <taxon>Metazoa</taxon>
        <taxon>Porifera</taxon>
        <taxon>Demospongiae</taxon>
        <taxon>Heteroscleromorpha</taxon>
        <taxon>Haplosclerida</taxon>
        <taxon>Niphatidae</taxon>
        <taxon>Amphimedon</taxon>
    </lineage>
</organism>
<evidence type="ECO:0000256" key="1">
    <source>
        <dbReference type="ARBA" id="ARBA00005324"/>
    </source>
</evidence>
<dbReference type="InterPro" id="IPR028565">
    <property type="entry name" value="MHD"/>
</dbReference>
<dbReference type="Pfam" id="PF00928">
    <property type="entry name" value="Adap_comp_sub"/>
    <property type="match status" value="1"/>
</dbReference>
<dbReference type="GO" id="GO:0005829">
    <property type="term" value="C:cytosol"/>
    <property type="evidence" value="ECO:0007669"/>
    <property type="project" value="TreeGrafter"/>
</dbReference>
<dbReference type="EnsemblMetazoa" id="XM_020005701.1">
    <property type="protein sequence ID" value="XP_019861260.1"/>
    <property type="gene ID" value="LOC105315295"/>
</dbReference>
<evidence type="ECO:0000256" key="6">
    <source>
        <dbReference type="ARBA" id="ARBA00023136"/>
    </source>
</evidence>
<keyword evidence="6" id="KW-0472">Membrane</keyword>
<evidence type="ECO:0000256" key="4">
    <source>
        <dbReference type="ARBA" id="ARBA00022448"/>
    </source>
</evidence>
<evidence type="ECO:0000256" key="5">
    <source>
        <dbReference type="ARBA" id="ARBA00022927"/>
    </source>
</evidence>
<dbReference type="GO" id="GO:0015031">
    <property type="term" value="P:protein transport"/>
    <property type="evidence" value="ECO:0007669"/>
    <property type="project" value="UniProtKB-KW"/>
</dbReference>
<keyword evidence="4" id="KW-0813">Transport</keyword>
<dbReference type="GeneID" id="105315295"/>
<evidence type="ECO:0000256" key="3">
    <source>
        <dbReference type="ARBA" id="ARBA00021851"/>
    </source>
</evidence>
<evidence type="ECO:0000259" key="9">
    <source>
        <dbReference type="PROSITE" id="PS51072"/>
    </source>
</evidence>
<comment type="subunit">
    <text evidence="2">Probably part of the adaptor protein complex 5 (AP-5) a tetramer composed of AP5B1, AP5M1, AP5S1 and AP5Z1.</text>
</comment>
<dbReference type="Gene3D" id="2.60.40.1170">
    <property type="entry name" value="Mu homology domain, subdomain B"/>
    <property type="match status" value="1"/>
</dbReference>
<dbReference type="AlphaFoldDB" id="A0AAN0JVQ6"/>
<dbReference type="InterPro" id="IPR036168">
    <property type="entry name" value="AP2_Mu_C_sf"/>
</dbReference>
<dbReference type="GO" id="GO:0030119">
    <property type="term" value="C:AP-type membrane coat adaptor complex"/>
    <property type="evidence" value="ECO:0007669"/>
    <property type="project" value="TreeGrafter"/>
</dbReference>
<reference evidence="10" key="2">
    <citation type="submission" date="2024-06" db="UniProtKB">
        <authorList>
            <consortium name="EnsemblMetazoa"/>
        </authorList>
    </citation>
    <scope>IDENTIFICATION</scope>
</reference>
<dbReference type="SUPFAM" id="SSF49447">
    <property type="entry name" value="Second domain of Mu2 adaptin subunit (ap50) of ap2 adaptor"/>
    <property type="match status" value="1"/>
</dbReference>
<sequence length="272" mass="30479">PSVAAAVSLLEGMMEVLSSAVKLETSSPQLAELYQYLCLAAPFGTPNETNPSNLKFQIQFRKGVAMPKEKIPSWRPAVYKGSSKLNVRIKEEVRAVQAELEGHPDIVLNLTTPPDSSHLDHLTVHSCVQSSDAEPVLADTTNRHTDTPHYSRSVRFSAPLETFTLCHYQQSPALIPIRGFYQMKGDRTIELLVQLKLHETIRNNFEYCEVVIPFFNRGTIEKIDNISPTSVSLCIGPDNKSLVWNIGQKFPIDCIMWNILEGIPIKFGFLKN</sequence>
<comment type="similarity">
    <text evidence="1">Belongs to the adaptor complexes medium subunit family.</text>
</comment>
<dbReference type="PANTHER" id="PTHR16082:SF2">
    <property type="entry name" value="AP-5 COMPLEX SUBUNIT MU-1"/>
    <property type="match status" value="1"/>
</dbReference>
<evidence type="ECO:0000313" key="10">
    <source>
        <dbReference type="EnsemblMetazoa" id="XP_019861260.1"/>
    </source>
</evidence>
<dbReference type="Proteomes" id="UP000007879">
    <property type="component" value="Unassembled WGS sequence"/>
</dbReference>
<evidence type="ECO:0000256" key="2">
    <source>
        <dbReference type="ARBA" id="ARBA00011174"/>
    </source>
</evidence>
<dbReference type="GO" id="GO:0005764">
    <property type="term" value="C:lysosome"/>
    <property type="evidence" value="ECO:0007669"/>
    <property type="project" value="TreeGrafter"/>
</dbReference>
<dbReference type="GO" id="GO:0005770">
    <property type="term" value="C:late endosome"/>
    <property type="evidence" value="ECO:0007669"/>
    <property type="project" value="TreeGrafter"/>
</dbReference>
<dbReference type="PROSITE" id="PS51072">
    <property type="entry name" value="MHD"/>
    <property type="match status" value="1"/>
</dbReference>
<dbReference type="RefSeq" id="XP_019861260.1">
    <property type="nucleotide sequence ID" value="XM_020005701.1"/>
</dbReference>
<evidence type="ECO:0000256" key="8">
    <source>
        <dbReference type="ARBA" id="ARBA00030827"/>
    </source>
</evidence>
<dbReference type="InterPro" id="IPR039591">
    <property type="entry name" value="AP5M1"/>
</dbReference>
<feature type="domain" description="MHD" evidence="9">
    <location>
        <begin position="61"/>
        <end position="272"/>
    </location>
</feature>
<reference evidence="11" key="1">
    <citation type="journal article" date="2010" name="Nature">
        <title>The Amphimedon queenslandica genome and the evolution of animal complexity.</title>
        <authorList>
            <person name="Srivastava M."/>
            <person name="Simakov O."/>
            <person name="Chapman J."/>
            <person name="Fahey B."/>
            <person name="Gauthier M.E."/>
            <person name="Mitros T."/>
            <person name="Richards G.S."/>
            <person name="Conaco C."/>
            <person name="Dacre M."/>
            <person name="Hellsten U."/>
            <person name="Larroux C."/>
            <person name="Putnam N.H."/>
            <person name="Stanke M."/>
            <person name="Adamska M."/>
            <person name="Darling A."/>
            <person name="Degnan S.M."/>
            <person name="Oakley T.H."/>
            <person name="Plachetzki D.C."/>
            <person name="Zhai Y."/>
            <person name="Adamski M."/>
            <person name="Calcino A."/>
            <person name="Cummins S.F."/>
            <person name="Goodstein D.M."/>
            <person name="Harris C."/>
            <person name="Jackson D.J."/>
            <person name="Leys S.P."/>
            <person name="Shu S."/>
            <person name="Woodcroft B.J."/>
            <person name="Vervoort M."/>
            <person name="Kosik K.S."/>
            <person name="Manning G."/>
            <person name="Degnan B.M."/>
            <person name="Rokhsar D.S."/>
        </authorList>
    </citation>
    <scope>NUCLEOTIDE SEQUENCE [LARGE SCALE GENOMIC DNA]</scope>
</reference>
<keyword evidence="11" id="KW-1185">Reference proteome</keyword>
<evidence type="ECO:0000313" key="11">
    <source>
        <dbReference type="Proteomes" id="UP000007879"/>
    </source>
</evidence>
<accession>A0AAN0JVQ6</accession>
<dbReference type="GO" id="GO:0016197">
    <property type="term" value="P:endosomal transport"/>
    <property type="evidence" value="ECO:0007669"/>
    <property type="project" value="TreeGrafter"/>
</dbReference>
<dbReference type="PANTHER" id="PTHR16082">
    <property type="entry name" value="AP-5 COMPLEX SUBUNIT MU-1"/>
    <property type="match status" value="1"/>
</dbReference>
<name>A0AAN0JVQ6_AMPQE</name>
<keyword evidence="5" id="KW-0653">Protein transport</keyword>